<protein>
    <submittedName>
        <fullName evidence="2">IQ motif containing M</fullName>
    </submittedName>
</protein>
<dbReference type="PROSITE" id="PS50096">
    <property type="entry name" value="IQ"/>
    <property type="match status" value="1"/>
</dbReference>
<proteinExistence type="predicted"/>
<evidence type="ECO:0000313" key="2">
    <source>
        <dbReference type="Ensembl" id="ENSCCAP00000029164.1"/>
    </source>
</evidence>
<evidence type="ECO:0000313" key="3">
    <source>
        <dbReference type="Proteomes" id="UP000233040"/>
    </source>
</evidence>
<dbReference type="PANTHER" id="PTHR35978:SF1">
    <property type="entry name" value="IQ DOMAIN-CONTAINING PROTEIN M"/>
    <property type="match status" value="1"/>
</dbReference>
<reference evidence="2" key="1">
    <citation type="submission" date="2025-08" db="UniProtKB">
        <authorList>
            <consortium name="Ensembl"/>
        </authorList>
    </citation>
    <scope>IDENTIFICATION</scope>
</reference>
<evidence type="ECO:0000256" key="1">
    <source>
        <dbReference type="SAM" id="MobiDB-lite"/>
    </source>
</evidence>
<dbReference type="SMART" id="SM00015">
    <property type="entry name" value="IQ"/>
    <property type="match status" value="1"/>
</dbReference>
<dbReference type="Ensembl" id="ENSCCAT00000046893.1">
    <property type="protein sequence ID" value="ENSCCAP00000029164.1"/>
    <property type="gene ID" value="ENSCCAG00000032629.1"/>
</dbReference>
<dbReference type="InterPro" id="IPR000048">
    <property type="entry name" value="IQ_motif_EF-hand-BS"/>
</dbReference>
<keyword evidence="3" id="KW-1185">Reference proteome</keyword>
<dbReference type="AlphaFoldDB" id="A0A2K5RM31"/>
<sequence length="498" mass="58945">MTTAEAMAEKAKCPTLEITKQDFFQEAKTLIAQHYEKINENKVQGTSVNVFRKKHQKPKCGKYIPLEIDKKETHDVLQEHRAVLRRICFPKELSKSGHLQESLPPISFKEPHIFNRREKCRPIDLITKGQVKLDKIMTNIEPVSKKMETAKHKHFQKSRNRMLESLSPFPVHLYLRPGTSTLELLKEPDKVFYDWRGFVPTRSFHLACDFSQVSFSQSSSIFRHYYNKTFIKKEQQPIKPEPQSQPRIKGTPSKPDKLDSKVKRIGPHIEIFQVFRGRKKFMITRKLIRMITIMQAHVRGWLERKRLQRVMTKALYHGPDVKAVINMYSRLIHRVRYRHGLWRTRQIVNLAELEEWMDRKKFYEIMFIKREDWQKIERSELPSFFSDCGHFPTQKQIDDTWDLVHQDGKEKYSELIKKSKAIEMLFTLYPPEGANVPNSTRLKSTWLRPIVNGEEGYRYIVNGHPILKRANIQAVGKLVAGSIRERKMRQHYKSRKVE</sequence>
<dbReference type="GeneTree" id="ENSGT00390000010038"/>
<name>A0A2K5RM31_CEBIM</name>
<accession>A0A2K5RM31</accession>
<gene>
    <name evidence="2" type="primary">IQCM</name>
</gene>
<organism evidence="2 3">
    <name type="scientific">Cebus imitator</name>
    <name type="common">Panamanian white-faced capuchin</name>
    <name type="synonym">Cebus capucinus imitator</name>
    <dbReference type="NCBI Taxonomy" id="2715852"/>
    <lineage>
        <taxon>Eukaryota</taxon>
        <taxon>Metazoa</taxon>
        <taxon>Chordata</taxon>
        <taxon>Craniata</taxon>
        <taxon>Vertebrata</taxon>
        <taxon>Euteleostomi</taxon>
        <taxon>Mammalia</taxon>
        <taxon>Eutheria</taxon>
        <taxon>Euarchontoglires</taxon>
        <taxon>Primates</taxon>
        <taxon>Haplorrhini</taxon>
        <taxon>Platyrrhini</taxon>
        <taxon>Cebidae</taxon>
        <taxon>Cebinae</taxon>
        <taxon>Cebus</taxon>
    </lineage>
</organism>
<feature type="region of interest" description="Disordered" evidence="1">
    <location>
        <begin position="235"/>
        <end position="259"/>
    </location>
</feature>
<dbReference type="PANTHER" id="PTHR35978">
    <property type="entry name" value="IQ DOMAIN-CONTAINING PROTEIN M"/>
    <property type="match status" value="1"/>
</dbReference>
<dbReference type="OMA" id="KMRQHYK"/>
<reference evidence="2" key="2">
    <citation type="submission" date="2025-09" db="UniProtKB">
        <authorList>
            <consortium name="Ensembl"/>
        </authorList>
    </citation>
    <scope>IDENTIFICATION</scope>
</reference>
<dbReference type="Proteomes" id="UP000233040">
    <property type="component" value="Unassembled WGS sequence"/>
</dbReference>